<evidence type="ECO:0000256" key="3">
    <source>
        <dbReference type="ARBA" id="ARBA00009789"/>
    </source>
</evidence>
<evidence type="ECO:0000256" key="6">
    <source>
        <dbReference type="ARBA" id="ARBA00023229"/>
    </source>
</evidence>
<comment type="caution">
    <text evidence="8">The sequence shown here is derived from an EMBL/GenBank/DDBJ whole genome shotgun (WGS) entry which is preliminary data.</text>
</comment>
<keyword evidence="6 7" id="KW-0414">Isoprene biosynthesis</keyword>
<protein>
    <recommendedName>
        <fullName evidence="7">2-C-methyl-D-erythritol 4-phosphate cytidylyltransferase</fullName>
        <ecNumber evidence="7">2.7.7.60</ecNumber>
    </recommendedName>
    <alternativeName>
        <fullName evidence="7">4-diphosphocytidyl-2C-methyl-D-erythritol synthase</fullName>
    </alternativeName>
    <alternativeName>
        <fullName evidence="7">MEP cytidylyltransferase</fullName>
        <shortName evidence="7">MCT</shortName>
    </alternativeName>
</protein>
<keyword evidence="9" id="KW-1185">Reference proteome</keyword>
<dbReference type="InterPro" id="IPR018294">
    <property type="entry name" value="ISPD_synthase_CS"/>
</dbReference>
<evidence type="ECO:0000256" key="7">
    <source>
        <dbReference type="HAMAP-Rule" id="MF_00108"/>
    </source>
</evidence>
<dbReference type="SUPFAM" id="SSF53448">
    <property type="entry name" value="Nucleotide-diphospho-sugar transferases"/>
    <property type="match status" value="1"/>
</dbReference>
<keyword evidence="5 7" id="KW-0548">Nucleotidyltransferase</keyword>
<dbReference type="EC" id="2.7.7.60" evidence="7"/>
<comment type="catalytic activity">
    <reaction evidence="1 7">
        <text>2-C-methyl-D-erythritol 4-phosphate + CTP + H(+) = 4-CDP-2-C-methyl-D-erythritol + diphosphate</text>
        <dbReference type="Rhea" id="RHEA:13429"/>
        <dbReference type="ChEBI" id="CHEBI:15378"/>
        <dbReference type="ChEBI" id="CHEBI:33019"/>
        <dbReference type="ChEBI" id="CHEBI:37563"/>
        <dbReference type="ChEBI" id="CHEBI:57823"/>
        <dbReference type="ChEBI" id="CHEBI:58262"/>
        <dbReference type="EC" id="2.7.7.60"/>
    </reaction>
</comment>
<dbReference type="InterPro" id="IPR050088">
    <property type="entry name" value="IspD/TarI_cytidylyltransf_bact"/>
</dbReference>
<name>A0ABU8RGI2_9ACTN</name>
<evidence type="ECO:0000313" key="9">
    <source>
        <dbReference type="Proteomes" id="UP001387100"/>
    </source>
</evidence>
<comment type="similarity">
    <text evidence="3 7">Belongs to the IspD/TarI cytidylyltransferase family. IspD subfamily.</text>
</comment>
<organism evidence="8 9">
    <name type="scientific">Pseudokineococcus basanitobsidens</name>
    <dbReference type="NCBI Taxonomy" id="1926649"/>
    <lineage>
        <taxon>Bacteria</taxon>
        <taxon>Bacillati</taxon>
        <taxon>Actinomycetota</taxon>
        <taxon>Actinomycetes</taxon>
        <taxon>Kineosporiales</taxon>
        <taxon>Kineosporiaceae</taxon>
        <taxon>Pseudokineococcus</taxon>
    </lineage>
</organism>
<evidence type="ECO:0000256" key="1">
    <source>
        <dbReference type="ARBA" id="ARBA00001282"/>
    </source>
</evidence>
<dbReference type="PANTHER" id="PTHR32125">
    <property type="entry name" value="2-C-METHYL-D-ERYTHRITOL 4-PHOSPHATE CYTIDYLYLTRANSFERASE, CHLOROPLASTIC"/>
    <property type="match status" value="1"/>
</dbReference>
<sequence>MACVLVAAGAGTRLAAGRPKAYVPVAGTPLLELAARGVVGSGVVDQVVVVVPRGLEAETRTLLDAVPGLPPSTVVPGGTSRQGSVAAGLAAVAPGAGVVLVHDAARALTPPGVVRRVVEAVRDQGHDAVVPAVPVHDTLRDTGGGVVDRSRLRAVQTPQGFSAAALRRAHAAVAVGEGASDDAGLVEATGVRVHVVLGDPEAFKVTTPLDLLLAHAVVTARATGAPAEGTGP</sequence>
<comment type="pathway">
    <text evidence="2 7">Isoprenoid biosynthesis; isopentenyl diphosphate biosynthesis via DXP pathway; isopentenyl diphosphate from 1-deoxy-D-xylulose 5-phosphate: step 2/6.</text>
</comment>
<dbReference type="InterPro" id="IPR029044">
    <property type="entry name" value="Nucleotide-diphossugar_trans"/>
</dbReference>
<dbReference type="PANTHER" id="PTHR32125:SF4">
    <property type="entry name" value="2-C-METHYL-D-ERYTHRITOL 4-PHOSPHATE CYTIDYLYLTRANSFERASE, CHLOROPLASTIC"/>
    <property type="match status" value="1"/>
</dbReference>
<dbReference type="HAMAP" id="MF_00108">
    <property type="entry name" value="IspD"/>
    <property type="match status" value="1"/>
</dbReference>
<dbReference type="InterPro" id="IPR034683">
    <property type="entry name" value="IspD/TarI"/>
</dbReference>
<dbReference type="Gene3D" id="3.90.550.10">
    <property type="entry name" value="Spore Coat Polysaccharide Biosynthesis Protein SpsA, Chain A"/>
    <property type="match status" value="1"/>
</dbReference>
<accession>A0ABU8RGI2</accession>
<gene>
    <name evidence="7 8" type="primary">ispD</name>
    <name evidence="8" type="ORF">WDZ17_02535</name>
</gene>
<evidence type="ECO:0000256" key="4">
    <source>
        <dbReference type="ARBA" id="ARBA00022679"/>
    </source>
</evidence>
<feature type="site" description="Positions MEP for the nucleophilic attack" evidence="7">
    <location>
        <position position="204"/>
    </location>
</feature>
<dbReference type="Proteomes" id="UP001387100">
    <property type="component" value="Unassembled WGS sequence"/>
</dbReference>
<reference evidence="8 9" key="1">
    <citation type="journal article" date="2017" name="Int. J. Syst. Evol. Microbiol.">
        <title>Pseudokineococcus basanitobsidens sp. nov., isolated from volcanic rock.</title>
        <authorList>
            <person name="Lee D.W."/>
            <person name="Park M.Y."/>
            <person name="Kim J.J."/>
            <person name="Kim B.S."/>
        </authorList>
    </citation>
    <scope>NUCLEOTIDE SEQUENCE [LARGE SCALE GENOMIC DNA]</scope>
    <source>
        <strain evidence="8 9">DSM 103726</strain>
    </source>
</reference>
<feature type="site" description="Transition state stabilizer" evidence="7">
    <location>
        <position position="13"/>
    </location>
</feature>
<proteinExistence type="inferred from homology"/>
<dbReference type="RefSeq" id="WP_339573560.1">
    <property type="nucleotide sequence ID" value="NZ_JBBIAA010000002.1"/>
</dbReference>
<comment type="function">
    <text evidence="7">Catalyzes the formation of 4-diphosphocytidyl-2-C-methyl-D-erythritol from CTP and 2-C-methyl-D-erythritol 4-phosphate (MEP).</text>
</comment>
<dbReference type="EMBL" id="JBBIAA010000002">
    <property type="protein sequence ID" value="MEJ5944169.1"/>
    <property type="molecule type" value="Genomic_DNA"/>
</dbReference>
<dbReference type="NCBIfam" id="TIGR00453">
    <property type="entry name" value="ispD"/>
    <property type="match status" value="1"/>
</dbReference>
<dbReference type="PROSITE" id="PS01295">
    <property type="entry name" value="ISPD"/>
    <property type="match status" value="1"/>
</dbReference>
<dbReference type="GO" id="GO:0050518">
    <property type="term" value="F:2-C-methyl-D-erythritol 4-phosphate cytidylyltransferase activity"/>
    <property type="evidence" value="ECO:0007669"/>
    <property type="project" value="UniProtKB-EC"/>
</dbReference>
<evidence type="ECO:0000256" key="5">
    <source>
        <dbReference type="ARBA" id="ARBA00022695"/>
    </source>
</evidence>
<dbReference type="Pfam" id="PF01128">
    <property type="entry name" value="IspD"/>
    <property type="match status" value="1"/>
</dbReference>
<evidence type="ECO:0000313" key="8">
    <source>
        <dbReference type="EMBL" id="MEJ5944169.1"/>
    </source>
</evidence>
<dbReference type="InterPro" id="IPR001228">
    <property type="entry name" value="IspD"/>
</dbReference>
<feature type="site" description="Transition state stabilizer" evidence="7">
    <location>
        <position position="20"/>
    </location>
</feature>
<keyword evidence="4 7" id="KW-0808">Transferase</keyword>
<evidence type="ECO:0000256" key="2">
    <source>
        <dbReference type="ARBA" id="ARBA00004787"/>
    </source>
</evidence>
<feature type="site" description="Positions MEP for the nucleophilic attack" evidence="7">
    <location>
        <position position="149"/>
    </location>
</feature>